<dbReference type="RefSeq" id="WP_089682888.1">
    <property type="nucleotide sequence ID" value="NZ_FNFO01000005.1"/>
</dbReference>
<dbReference type="EMBL" id="FNFO01000005">
    <property type="protein sequence ID" value="SDL24747.1"/>
    <property type="molecule type" value="Genomic_DNA"/>
</dbReference>
<dbReference type="Proteomes" id="UP000198510">
    <property type="component" value="Unassembled WGS sequence"/>
</dbReference>
<dbReference type="InterPro" id="IPR005084">
    <property type="entry name" value="CBM6"/>
</dbReference>
<dbReference type="Pfam" id="PF18962">
    <property type="entry name" value="Por_Secre_tail"/>
    <property type="match status" value="1"/>
</dbReference>
<feature type="domain" description="CBM6" evidence="1">
    <location>
        <begin position="773"/>
        <end position="901"/>
    </location>
</feature>
<gene>
    <name evidence="2" type="ORF">SAMN05421823_1058</name>
</gene>
<dbReference type="NCBIfam" id="TIGR03803">
    <property type="entry name" value="Gloeo_Verruco"/>
    <property type="match status" value="8"/>
</dbReference>
<dbReference type="SUPFAM" id="SSF49785">
    <property type="entry name" value="Galactose-binding domain-like"/>
    <property type="match status" value="1"/>
</dbReference>
<evidence type="ECO:0000313" key="3">
    <source>
        <dbReference type="Proteomes" id="UP000198510"/>
    </source>
</evidence>
<keyword evidence="3" id="KW-1185">Reference proteome</keyword>
<evidence type="ECO:0000313" key="2">
    <source>
        <dbReference type="EMBL" id="SDL24747.1"/>
    </source>
</evidence>
<dbReference type="InterPro" id="IPR022519">
    <property type="entry name" value="Gloeo/Verruco_rpt"/>
</dbReference>
<dbReference type="CDD" id="cd02795">
    <property type="entry name" value="CBM6-CBM35-CBM36_like"/>
    <property type="match status" value="2"/>
</dbReference>
<dbReference type="GO" id="GO:0030246">
    <property type="term" value="F:carbohydrate binding"/>
    <property type="evidence" value="ECO:0007669"/>
    <property type="project" value="InterPro"/>
</dbReference>
<dbReference type="OrthoDB" id="863842at2"/>
<reference evidence="2 3" key="1">
    <citation type="submission" date="2016-10" db="EMBL/GenBank/DDBJ databases">
        <authorList>
            <person name="de Groot N.N."/>
        </authorList>
    </citation>
    <scope>NUCLEOTIDE SEQUENCE [LARGE SCALE GENOMIC DNA]</scope>
    <source>
        <strain evidence="2 3">DSM 25186</strain>
    </source>
</reference>
<dbReference type="PROSITE" id="PS51175">
    <property type="entry name" value="CBM6"/>
    <property type="match status" value="1"/>
</dbReference>
<accession>A0A1G9IHT3</accession>
<dbReference type="InterPro" id="IPR008979">
    <property type="entry name" value="Galactose-bd-like_sf"/>
</dbReference>
<dbReference type="SUPFAM" id="SSF101898">
    <property type="entry name" value="NHL repeat"/>
    <property type="match status" value="1"/>
</dbReference>
<dbReference type="NCBIfam" id="TIGR04183">
    <property type="entry name" value="Por_Secre_tail"/>
    <property type="match status" value="1"/>
</dbReference>
<dbReference type="AlphaFoldDB" id="A0A1G9IHT3"/>
<evidence type="ECO:0000259" key="1">
    <source>
        <dbReference type="PROSITE" id="PS51175"/>
    </source>
</evidence>
<proteinExistence type="predicted"/>
<dbReference type="STRING" id="1075417.SAMN05421823_1058"/>
<sequence>MYNHLYPRRAAALLWLSMLLGSTLSPTLLYAQTRLYGTTAEGGAGAGTLFSSDPDGSDFQVEYTFPDFGSQPTDRPVMGTDGAFYGVSSEGGAYELGVAYKVMPQGGSMPVALHSFQLQEGQPTSGLTLGPNGNLYGMTTTSFYRLSPDGTLTVLRTFTAPEGLEGQTLLLGSDGYFYGGLRSGGIEGAGSLFRIMPDGTSFQKLHDFSSADGYQPHFALLEHDGFLYGVTQNGSASQGSVFRMTLSGSNFETLAVFDEQYVPAGALTAAANGALYGIAGYTNDAAYPEVYRYTQVYKIMPDGAGFTVLSPEFFGSSTFALFPHAALVVGSDQLLYGAVPNSNDAGRSTIFRVESNDALTTLAQPDFYTFGGLVRGNDGSFYGVTETQFRAETGLYQLSSQGGTAYSANVIASLGAPLGKNSDGQSLLQIGDYLYGTCRDGGQYQYGTFFRYSLQDHTVEKLHDFNNTNAPNDGIFPVGTLVDGQDGYIYGIAVDDQYGQVAPNGIVSTSGVAYLYQIALDGSSYTTLAEVTDDDDNRYEVFWGVIRGSDGFLYTTEGGGGYYGQSFLGNYGLVYRLNTSGSLVDPIGDGISSPGWDMNGLLEASNGYLYYTARSKVGEFGQFTEDDVLMRVKRDNPDGYEVLHDFSTADGLEPFGRLVEGPGSYLYGLTSEGGANGYGTVFRIKLDGTGFQKLYDFTEANGTHPVGNLSLGADQLLYGLTRFGGSHDAGTLFSISLDGATFTKLHDFSALDGSQPRGAVLFLDDASAPEVTLAYEAECAQLGSAWTTSNSSLAANGQFVYGASSAFAPLTDDSQVARFALDVPQAGAYTLAARVRAISSNRNSFWVRLNGGAWERWDLPVSQDYQWAELPFSGQSLSQGTNTVELGIREFNTNFDKLVLTNGALPTGLGPDATNCTVDFSTYLEAECAQVGAAWTTSTSTLAANGQYVYSTASHFSPSGQTADRVRFVIDAPQADAYTISARVRAIGSGRNSFWVRLNDGAWERWDLPVGQDYQWVSLPVSGSALSQGSNTLDVEFRESYTQLDKVFVTNTGAMPTGLGEAATNCDNTRRLSPAAAQLTSHLQVYPNPTQGRFTLTDAELDLSQAQVQVTALDGRLLPQVPVRAQGNGWQIDLSAQPAGLYLIKVTTPQQVLLQRAIKQ</sequence>
<organism evidence="2 3">
    <name type="scientific">Catalinimonas alkaloidigena</name>
    <dbReference type="NCBI Taxonomy" id="1075417"/>
    <lineage>
        <taxon>Bacteria</taxon>
        <taxon>Pseudomonadati</taxon>
        <taxon>Bacteroidota</taxon>
        <taxon>Cytophagia</taxon>
        <taxon>Cytophagales</taxon>
        <taxon>Catalimonadaceae</taxon>
        <taxon>Catalinimonas</taxon>
    </lineage>
</organism>
<dbReference type="Gene3D" id="2.60.120.260">
    <property type="entry name" value="Galactose-binding domain-like"/>
    <property type="match status" value="2"/>
</dbReference>
<protein>
    <submittedName>
        <fullName evidence="2">Por secretion system C-terminal sorting domain-containing protein</fullName>
    </submittedName>
</protein>
<name>A0A1G9IHT3_9BACT</name>
<dbReference type="InterPro" id="IPR026444">
    <property type="entry name" value="Secre_tail"/>
</dbReference>